<evidence type="ECO:0000313" key="3">
    <source>
        <dbReference type="Proteomes" id="UP000224006"/>
    </source>
</evidence>
<dbReference type="OrthoDB" id="333563at2759"/>
<reference evidence="2 3" key="1">
    <citation type="submission" date="2017-09" db="EMBL/GenBank/DDBJ databases">
        <title>Genome sequencing of Besnoitia besnoiti strain Bb-Ger1.</title>
        <authorList>
            <person name="Schares G."/>
            <person name="Venepally P."/>
            <person name="Lorenzi H.A."/>
        </authorList>
    </citation>
    <scope>NUCLEOTIDE SEQUENCE [LARGE SCALE GENOMIC DNA]</scope>
    <source>
        <strain evidence="2 3">Bb-Ger1</strain>
    </source>
</reference>
<dbReference type="GeneID" id="40308944"/>
<dbReference type="RefSeq" id="XP_029221514.1">
    <property type="nucleotide sequence ID" value="XM_029362549.1"/>
</dbReference>
<dbReference type="Proteomes" id="UP000224006">
    <property type="component" value="Chromosome II"/>
</dbReference>
<dbReference type="EMBL" id="NWUJ01000002">
    <property type="protein sequence ID" value="PFH37505.1"/>
    <property type="molecule type" value="Genomic_DNA"/>
</dbReference>
<name>A0A2A9MHP0_BESBE</name>
<sequence>MAIFSAVLILFGATTCFATAQSSRSERILGEWSKEELRPATVLGQISTHHQPHSLRGIWPHFAEQAPQVRAALVNADSAAAGGVTTTDVAPLRPAKDDAAASEPSPANDYLIVPHTRTYCEGKSILLAEDASTVG</sequence>
<dbReference type="AlphaFoldDB" id="A0A2A9MHP0"/>
<evidence type="ECO:0000256" key="1">
    <source>
        <dbReference type="SAM" id="SignalP"/>
    </source>
</evidence>
<feature type="signal peptide" evidence="1">
    <location>
        <begin position="1"/>
        <end position="20"/>
    </location>
</feature>
<feature type="chain" id="PRO_5013151595" evidence="1">
    <location>
        <begin position="21"/>
        <end position="135"/>
    </location>
</feature>
<comment type="caution">
    <text evidence="2">The sequence shown here is derived from an EMBL/GenBank/DDBJ whole genome shotgun (WGS) entry which is preliminary data.</text>
</comment>
<evidence type="ECO:0000313" key="2">
    <source>
        <dbReference type="EMBL" id="PFH37505.1"/>
    </source>
</evidence>
<dbReference type="VEuPathDB" id="ToxoDB:BESB_039630"/>
<gene>
    <name evidence="2" type="ORF">BESB_039630</name>
</gene>
<accession>A0A2A9MHP0</accession>
<protein>
    <submittedName>
        <fullName evidence="2">Uncharacterized protein</fullName>
    </submittedName>
</protein>
<keyword evidence="1" id="KW-0732">Signal</keyword>
<organism evidence="2 3">
    <name type="scientific">Besnoitia besnoiti</name>
    <name type="common">Apicomplexan protozoan</name>
    <dbReference type="NCBI Taxonomy" id="94643"/>
    <lineage>
        <taxon>Eukaryota</taxon>
        <taxon>Sar</taxon>
        <taxon>Alveolata</taxon>
        <taxon>Apicomplexa</taxon>
        <taxon>Conoidasida</taxon>
        <taxon>Coccidia</taxon>
        <taxon>Eucoccidiorida</taxon>
        <taxon>Eimeriorina</taxon>
        <taxon>Sarcocystidae</taxon>
        <taxon>Besnoitia</taxon>
    </lineage>
</organism>
<dbReference type="KEGG" id="bbes:BESB_039630"/>
<proteinExistence type="predicted"/>
<keyword evidence="3" id="KW-1185">Reference proteome</keyword>